<evidence type="ECO:0000256" key="5">
    <source>
        <dbReference type="ARBA" id="ARBA00075107"/>
    </source>
</evidence>
<evidence type="ECO:0000256" key="6">
    <source>
        <dbReference type="SAM" id="Coils"/>
    </source>
</evidence>
<dbReference type="PANTHER" id="PTHR11232:SF76">
    <property type="entry name" value="CARBOXYL-TERMINAL PDZ LIGAND OF NEURONAL NITRIC OXIDE SYNTHASE PROTEIN"/>
    <property type="match status" value="1"/>
</dbReference>
<gene>
    <name evidence="9" type="ORF">Q5P01_022165</name>
</gene>
<dbReference type="InterPro" id="IPR006020">
    <property type="entry name" value="PTB/PI_dom"/>
</dbReference>
<feature type="region of interest" description="Disordered" evidence="7">
    <location>
        <begin position="167"/>
        <end position="217"/>
    </location>
</feature>
<dbReference type="FunFam" id="2.30.29.30:FF:000124">
    <property type="entry name" value="carboxyl-terminal PDZ ligand of neuronal nitric oxide synthase protein-like"/>
    <property type="match status" value="1"/>
</dbReference>
<dbReference type="InterPro" id="IPR051133">
    <property type="entry name" value="Adapter_Engulfment-Domain"/>
</dbReference>
<feature type="region of interest" description="Disordered" evidence="7">
    <location>
        <begin position="471"/>
        <end position="490"/>
    </location>
</feature>
<dbReference type="GO" id="GO:0050998">
    <property type="term" value="F:nitric-oxide synthase binding"/>
    <property type="evidence" value="ECO:0007669"/>
    <property type="project" value="TreeGrafter"/>
</dbReference>
<dbReference type="PROSITE" id="PS01179">
    <property type="entry name" value="PID"/>
    <property type="match status" value="1"/>
</dbReference>
<protein>
    <recommendedName>
        <fullName evidence="3">Carboxyl-terminal PDZ ligand of neuronal nitric oxide synthase protein</fullName>
    </recommendedName>
    <alternativeName>
        <fullName evidence="5">C-terminal PDZ ligand of neuronal nitric oxide synthase protein</fullName>
    </alternativeName>
    <alternativeName>
        <fullName evidence="4">Nitric oxide synthase 1 adaptor protein</fullName>
    </alternativeName>
</protein>
<dbReference type="CDD" id="cd01270">
    <property type="entry name" value="PTB_CAPON-like"/>
    <property type="match status" value="1"/>
</dbReference>
<evidence type="ECO:0000259" key="8">
    <source>
        <dbReference type="PROSITE" id="PS01179"/>
    </source>
</evidence>
<feature type="coiled-coil region" evidence="6">
    <location>
        <begin position="267"/>
        <end position="294"/>
    </location>
</feature>
<proteinExistence type="predicted"/>
<dbReference type="PANTHER" id="PTHR11232">
    <property type="entry name" value="PHOSPHOTYROSINE INTERACTION DOMAIN-CONTAINING FAMILY MEMBER"/>
    <property type="match status" value="1"/>
</dbReference>
<evidence type="ECO:0000256" key="7">
    <source>
        <dbReference type="SAM" id="MobiDB-lite"/>
    </source>
</evidence>
<dbReference type="InterPro" id="IPR011993">
    <property type="entry name" value="PH-like_dom_sf"/>
</dbReference>
<evidence type="ECO:0000256" key="1">
    <source>
        <dbReference type="ARBA" id="ARBA00023054"/>
    </source>
</evidence>
<feature type="compositionally biased region" description="Polar residues" evidence="7">
    <location>
        <begin position="424"/>
        <end position="440"/>
    </location>
</feature>
<evidence type="ECO:0000256" key="3">
    <source>
        <dbReference type="ARBA" id="ARBA00067706"/>
    </source>
</evidence>
<feature type="domain" description="PID" evidence="8">
    <location>
        <begin position="29"/>
        <end position="171"/>
    </location>
</feature>
<dbReference type="Pfam" id="PF00640">
    <property type="entry name" value="PID"/>
    <property type="match status" value="1"/>
</dbReference>
<dbReference type="Gene3D" id="2.30.29.30">
    <property type="entry name" value="Pleckstrin-homology domain (PH domain)/Phosphotyrosine-binding domain (PTB)"/>
    <property type="match status" value="1"/>
</dbReference>
<comment type="caution">
    <text evidence="9">The sequence shown here is derived from an EMBL/GenBank/DDBJ whole genome shotgun (WGS) entry which is preliminary data.</text>
</comment>
<evidence type="ECO:0000313" key="9">
    <source>
        <dbReference type="EMBL" id="KAK2822100.1"/>
    </source>
</evidence>
<dbReference type="EMBL" id="JAUPFM010000018">
    <property type="protein sequence ID" value="KAK2822100.1"/>
    <property type="molecule type" value="Genomic_DNA"/>
</dbReference>
<feature type="compositionally biased region" description="Acidic residues" evidence="7">
    <location>
        <begin position="199"/>
        <end position="211"/>
    </location>
</feature>
<keyword evidence="10" id="KW-1185">Reference proteome</keyword>
<dbReference type="SUPFAM" id="SSF50729">
    <property type="entry name" value="PH domain-like"/>
    <property type="match status" value="1"/>
</dbReference>
<name>A0AA88IS16_CHASR</name>
<feature type="region of interest" description="Disordered" evidence="7">
    <location>
        <begin position="424"/>
        <end position="449"/>
    </location>
</feature>
<comment type="function">
    <text evidence="2">Adapter protein involved in neuronal nitric-oxide (NO) synthesis regulation via its association with nNOS/NOS1. The complex formed with NOS1 and synapsins is necessary for specific NO and synapsin functions at a presynaptic level. Mediates an indirect interaction between NOS1 and RASD1 leading to enhance the ability of NOS1 to activate RASD1. Competes with DLG4 for interaction with NOS1, possibly affecting NOS1 activity by regulating the interaction between NOS1 and DLG4. In kidney podocytes, plays a role in podosomes and filopodia formation through CDC42 activation.</text>
</comment>
<evidence type="ECO:0000256" key="2">
    <source>
        <dbReference type="ARBA" id="ARBA00054402"/>
    </source>
</evidence>
<evidence type="ECO:0000313" key="10">
    <source>
        <dbReference type="Proteomes" id="UP001187415"/>
    </source>
</evidence>
<keyword evidence="1 6" id="KW-0175">Coiled coil</keyword>
<dbReference type="AlphaFoldDB" id="A0AA88IS16"/>
<reference evidence="9" key="1">
    <citation type="submission" date="2023-07" db="EMBL/GenBank/DDBJ databases">
        <title>Chromosome-level Genome Assembly of Striped Snakehead (Channa striata).</title>
        <authorList>
            <person name="Liu H."/>
        </authorList>
    </citation>
    <scope>NUCLEOTIDE SEQUENCE</scope>
    <source>
        <strain evidence="9">Gz</strain>
        <tissue evidence="9">Muscle</tissue>
    </source>
</reference>
<dbReference type="SMART" id="SM00462">
    <property type="entry name" value="PTB"/>
    <property type="match status" value="1"/>
</dbReference>
<dbReference type="Proteomes" id="UP001187415">
    <property type="component" value="Unassembled WGS sequence"/>
</dbReference>
<accession>A0AA88IS16</accession>
<evidence type="ECO:0000256" key="4">
    <source>
        <dbReference type="ARBA" id="ARBA00075003"/>
    </source>
</evidence>
<organism evidence="9 10">
    <name type="scientific">Channa striata</name>
    <name type="common">Snakehead murrel</name>
    <name type="synonym">Ophicephalus striatus</name>
    <dbReference type="NCBI Taxonomy" id="64152"/>
    <lineage>
        <taxon>Eukaryota</taxon>
        <taxon>Metazoa</taxon>
        <taxon>Chordata</taxon>
        <taxon>Craniata</taxon>
        <taxon>Vertebrata</taxon>
        <taxon>Euteleostomi</taxon>
        <taxon>Actinopterygii</taxon>
        <taxon>Neopterygii</taxon>
        <taxon>Teleostei</taxon>
        <taxon>Neoteleostei</taxon>
        <taxon>Acanthomorphata</taxon>
        <taxon>Anabantaria</taxon>
        <taxon>Anabantiformes</taxon>
        <taxon>Channoidei</taxon>
        <taxon>Channidae</taxon>
        <taxon>Channa</taxon>
    </lineage>
</organism>
<sequence length="520" mass="57275">MPGVTKYNLVDDAHDLRIPMHNEEVFKHGVCFEAKYIGSLEVGRPGSRMEIVAAMRRIRYEFKLKNIKKKKVNIVVSTDYVKVLMRKKKKRKGWTWDENTILVTQDPIYRIFYVSHDAQDLKIFSYIAREGQSNVFRCNVFKSKRKSQAMRIVRTVGQAFDVCHQLTLQQPNDDQEDEEKGKAEESEAMPAKKRFALSEETDLEATTEESIECVSSSDLEKNKKGEALVNDGKVSNDPSLLLSSPVLGASVLVQVTAEGPCSAEHQVQLLQKQLQQQEQQALAAAAQVHVLQDQLSVEVCARTEAQVRVQRLLQQNTDLLQHISLLVKQIQEMELKAAGQLTSMGSQDSLLEITFRAKPPNALREPLTPSSSTGPLAAQSPLQISNSAWVSALPGPCSPGTTGADTSPLGLSGSGVRLECFRFSSQRPDSRQQGQDTGETPSDGAPDECSLLGEQVLGALELLRFRESGIGSEYESNTDESDDRDSWGHAEGAVADSAARLLNVLNAESLSDCLGDEMAV</sequence>